<proteinExistence type="predicted"/>
<evidence type="ECO:0000256" key="1">
    <source>
        <dbReference type="SAM" id="Coils"/>
    </source>
</evidence>
<comment type="caution">
    <text evidence="4">The sequence shown here is derived from an EMBL/GenBank/DDBJ whole genome shotgun (WGS) entry which is preliminary data.</text>
</comment>
<dbReference type="SUPFAM" id="SSF47576">
    <property type="entry name" value="Calponin-homology domain, CH-domain"/>
    <property type="match status" value="1"/>
</dbReference>
<feature type="region of interest" description="Disordered" evidence="2">
    <location>
        <begin position="182"/>
        <end position="316"/>
    </location>
</feature>
<reference evidence="4 5" key="1">
    <citation type="submission" date="2018-06" db="EMBL/GenBank/DDBJ databases">
        <title>Comparative genomics of downy mildews reveals potential adaptations to biotrophy.</title>
        <authorList>
            <person name="Fletcher K."/>
            <person name="Klosterman S.J."/>
            <person name="Derevnina L."/>
            <person name="Martin F."/>
            <person name="Koike S."/>
            <person name="Reyes Chin-Wo S."/>
            <person name="Mou B."/>
            <person name="Michelmore R."/>
        </authorList>
    </citation>
    <scope>NUCLEOTIDE SEQUENCE [LARGE SCALE GENOMIC DNA]</scope>
    <source>
        <strain evidence="4 5">R14</strain>
    </source>
</reference>
<feature type="coiled-coil region" evidence="1">
    <location>
        <begin position="561"/>
        <end position="728"/>
    </location>
</feature>
<evidence type="ECO:0000313" key="4">
    <source>
        <dbReference type="EMBL" id="RMX69508.1"/>
    </source>
</evidence>
<dbReference type="PROSITE" id="PS50021">
    <property type="entry name" value="CH"/>
    <property type="match status" value="1"/>
</dbReference>
<organism evidence="4 5">
    <name type="scientific">Peronospora effusa</name>
    <dbReference type="NCBI Taxonomy" id="542832"/>
    <lineage>
        <taxon>Eukaryota</taxon>
        <taxon>Sar</taxon>
        <taxon>Stramenopiles</taxon>
        <taxon>Oomycota</taxon>
        <taxon>Peronosporomycetes</taxon>
        <taxon>Peronosporales</taxon>
        <taxon>Peronosporaceae</taxon>
        <taxon>Peronospora</taxon>
    </lineage>
</organism>
<feature type="compositionally biased region" description="Acidic residues" evidence="2">
    <location>
        <begin position="370"/>
        <end position="389"/>
    </location>
</feature>
<dbReference type="CDD" id="cd00014">
    <property type="entry name" value="CH_SF"/>
    <property type="match status" value="1"/>
</dbReference>
<dbReference type="InterPro" id="IPR036872">
    <property type="entry name" value="CH_dom_sf"/>
</dbReference>
<keyword evidence="5" id="KW-1185">Reference proteome</keyword>
<feature type="compositionally biased region" description="Low complexity" evidence="2">
    <location>
        <begin position="238"/>
        <end position="263"/>
    </location>
</feature>
<dbReference type="InterPro" id="IPR001715">
    <property type="entry name" value="CH_dom"/>
</dbReference>
<name>A0A3M6VRL6_9STRA</name>
<feature type="compositionally biased region" description="Acidic residues" evidence="2">
    <location>
        <begin position="483"/>
        <end position="492"/>
    </location>
</feature>
<evidence type="ECO:0000313" key="5">
    <source>
        <dbReference type="Proteomes" id="UP000282087"/>
    </source>
</evidence>
<evidence type="ECO:0000256" key="2">
    <source>
        <dbReference type="SAM" id="MobiDB-lite"/>
    </source>
</evidence>
<dbReference type="Gene3D" id="1.10.418.10">
    <property type="entry name" value="Calponin-like domain"/>
    <property type="match status" value="1"/>
</dbReference>
<feature type="compositionally biased region" description="Low complexity" evidence="2">
    <location>
        <begin position="292"/>
        <end position="308"/>
    </location>
</feature>
<feature type="compositionally biased region" description="Acidic residues" evidence="2">
    <location>
        <begin position="522"/>
        <end position="535"/>
    </location>
</feature>
<sequence length="730" mass="79175">MTALACIQWIRDELEAHNDLETLQPPLIDTDSLCEFVTDGRALCLLANFVLDGEENHLPKKLQRSLKQLSKFHALERVQFFIKWCRTRAKLEEHQVFTTVQLLDEVNETAVSETIVALRNKTRPGYKSTSALSQYCADGDSNNAYMRTSTSSITSTGSSNANNANRLSSFLNKFPSAPVVTTTTLQSKPPMSHHRVSLTSSVASSNPSPREFEEPVPVDEIHSSNSKSRLRIPSIFKNSNNASPASATSRSSVISNASSTASSSKEEGRESRSWSSKLSAFSRSHSSSTPKTPSLGDLDSSDTPLSSPVASPHNRVSIPSVFSAPSPAAPKSMSKLSAFLSSVDTTASVAPVFIAPSQDTKASELAAEATPEEDAGPAIEDNEVEEEEPSAIVAEEILIEKESTNMDAEAEKKSLKKPPSSAKLLAFLQAVEPGSTTLPKEEVSEEEDYEDDCVAMEVAEDILAENEAPAVEKEVDCVEVAETESEVSDVEVESAAMSEKKNTIVEETAPEMHDEVAMETQETLEEEVGAPEDETPERQEVVVGVSVAEGALVSPEMLQENERLLVENDALTQKLETAETAVATKDTELEAIKQELELLKAQLAEEQTRAQDEILAAEGKQKVLAADAAEVRAELAKLQQTSSESASAAKEVKTMKAQVEELAAQNKSLMVDLTNLREEVQTLEQSVQLARDSEEAARYAAQVAFAARDTADEVNQQLKDQIAQLESRSQ</sequence>
<feature type="region of interest" description="Disordered" evidence="2">
    <location>
        <begin position="361"/>
        <end position="390"/>
    </location>
</feature>
<keyword evidence="1" id="KW-0175">Coiled coil</keyword>
<dbReference type="SMART" id="SM00033">
    <property type="entry name" value="CH"/>
    <property type="match status" value="1"/>
</dbReference>
<dbReference type="EMBL" id="QLLG01000022">
    <property type="protein sequence ID" value="RMX69508.1"/>
    <property type="molecule type" value="Genomic_DNA"/>
</dbReference>
<feature type="region of interest" description="Disordered" evidence="2">
    <location>
        <begin position="483"/>
        <end position="539"/>
    </location>
</feature>
<feature type="domain" description="Calponin-homology (CH)" evidence="3">
    <location>
        <begin position="1"/>
        <end position="123"/>
    </location>
</feature>
<dbReference type="VEuPathDB" id="FungiDB:DD237_005416"/>
<feature type="compositionally biased region" description="Polar residues" evidence="2">
    <location>
        <begin position="278"/>
        <end position="291"/>
    </location>
</feature>
<dbReference type="Proteomes" id="UP000282087">
    <property type="component" value="Unassembled WGS sequence"/>
</dbReference>
<accession>A0A3M6VRL6</accession>
<dbReference type="AlphaFoldDB" id="A0A3M6VRL6"/>
<protein>
    <recommendedName>
        <fullName evidence="3">Calponin-homology (CH) domain-containing protein</fullName>
    </recommendedName>
</protein>
<evidence type="ECO:0000259" key="3">
    <source>
        <dbReference type="PROSITE" id="PS50021"/>
    </source>
</evidence>
<dbReference type="Pfam" id="PF00307">
    <property type="entry name" value="CH"/>
    <property type="match status" value="1"/>
</dbReference>
<dbReference type="STRING" id="542832.A0A3M6VRL6"/>
<feature type="compositionally biased region" description="Polar residues" evidence="2">
    <location>
        <begin position="197"/>
        <end position="208"/>
    </location>
</feature>
<gene>
    <name evidence="4" type="ORF">DD238_002742</name>
</gene>
<feature type="compositionally biased region" description="Basic and acidic residues" evidence="2">
    <location>
        <begin position="498"/>
        <end position="516"/>
    </location>
</feature>